<evidence type="ECO:0000256" key="3">
    <source>
        <dbReference type="ARBA" id="ARBA00023026"/>
    </source>
</evidence>
<protein>
    <submittedName>
        <fullName evidence="7">Serine protease family S01A</fullName>
    </submittedName>
</protein>
<dbReference type="Gene3D" id="2.40.10.10">
    <property type="entry name" value="Trypsin-like serine proteases"/>
    <property type="match status" value="1"/>
</dbReference>
<dbReference type="EMBL" id="JNBR01002620">
    <property type="protein sequence ID" value="OQR81883.1"/>
    <property type="molecule type" value="Genomic_DNA"/>
</dbReference>
<dbReference type="SUPFAM" id="SSF50494">
    <property type="entry name" value="Trypsin-like serine proteases"/>
    <property type="match status" value="1"/>
</dbReference>
<gene>
    <name evidence="7" type="ORF">ACHHYP_16409</name>
</gene>
<keyword evidence="7" id="KW-0645">Protease</keyword>
<dbReference type="Proteomes" id="UP000243579">
    <property type="component" value="Unassembled WGS sequence"/>
</dbReference>
<dbReference type="PRINTS" id="PR00722">
    <property type="entry name" value="CHYMOTRYPSIN"/>
</dbReference>
<reference evidence="7 8" key="1">
    <citation type="journal article" date="2014" name="Genome Biol. Evol.">
        <title>The secreted proteins of Achlya hypogyna and Thraustotheca clavata identify the ancestral oomycete secretome and reveal gene acquisitions by horizontal gene transfer.</title>
        <authorList>
            <person name="Misner I."/>
            <person name="Blouin N."/>
            <person name="Leonard G."/>
            <person name="Richards T.A."/>
            <person name="Lane C.E."/>
        </authorList>
    </citation>
    <scope>NUCLEOTIDE SEQUENCE [LARGE SCALE GENOMIC DNA]</scope>
    <source>
        <strain evidence="7 8">ATCC 48635</strain>
    </source>
</reference>
<dbReference type="InterPro" id="IPR001254">
    <property type="entry name" value="Trypsin_dom"/>
</dbReference>
<keyword evidence="4" id="KW-1015">Disulfide bond</keyword>
<dbReference type="GO" id="GO:0006508">
    <property type="term" value="P:proteolysis"/>
    <property type="evidence" value="ECO:0007669"/>
    <property type="project" value="UniProtKB-KW"/>
</dbReference>
<dbReference type="GO" id="GO:0004252">
    <property type="term" value="F:serine-type endopeptidase activity"/>
    <property type="evidence" value="ECO:0007669"/>
    <property type="project" value="InterPro"/>
</dbReference>
<keyword evidence="5" id="KW-0325">Glycoprotein</keyword>
<evidence type="ECO:0000313" key="8">
    <source>
        <dbReference type="Proteomes" id="UP000243579"/>
    </source>
</evidence>
<name>A0A1V9Y848_ACHHY</name>
<keyword evidence="8" id="KW-1185">Reference proteome</keyword>
<dbReference type="PROSITE" id="PS50240">
    <property type="entry name" value="TRYPSIN_DOM"/>
    <property type="match status" value="1"/>
</dbReference>
<evidence type="ECO:0000256" key="1">
    <source>
        <dbReference type="ARBA" id="ARBA00007664"/>
    </source>
</evidence>
<evidence type="ECO:0000313" key="7">
    <source>
        <dbReference type="EMBL" id="OQR81883.1"/>
    </source>
</evidence>
<dbReference type="CDD" id="cd00190">
    <property type="entry name" value="Tryp_SPc"/>
    <property type="match status" value="1"/>
</dbReference>
<keyword evidence="2" id="KW-0732">Signal</keyword>
<dbReference type="OrthoDB" id="61906at2759"/>
<dbReference type="InterPro" id="IPR033116">
    <property type="entry name" value="TRYPSIN_SER"/>
</dbReference>
<dbReference type="InterPro" id="IPR009003">
    <property type="entry name" value="Peptidase_S1_PA"/>
</dbReference>
<proteinExistence type="inferred from homology"/>
<dbReference type="SMART" id="SM00020">
    <property type="entry name" value="Tryp_SPc"/>
    <property type="match status" value="1"/>
</dbReference>
<evidence type="ECO:0000256" key="2">
    <source>
        <dbReference type="ARBA" id="ARBA00022729"/>
    </source>
</evidence>
<dbReference type="InterPro" id="IPR050430">
    <property type="entry name" value="Peptidase_S1"/>
</dbReference>
<dbReference type="InterPro" id="IPR043504">
    <property type="entry name" value="Peptidase_S1_PA_chymotrypsin"/>
</dbReference>
<dbReference type="AlphaFoldDB" id="A0A1V9Y848"/>
<evidence type="ECO:0000256" key="4">
    <source>
        <dbReference type="ARBA" id="ARBA00023157"/>
    </source>
</evidence>
<dbReference type="PROSITE" id="PS00135">
    <property type="entry name" value="TRYPSIN_SER"/>
    <property type="match status" value="1"/>
</dbReference>
<dbReference type="Pfam" id="PF00089">
    <property type="entry name" value="Trypsin"/>
    <property type="match status" value="1"/>
</dbReference>
<organism evidence="7 8">
    <name type="scientific">Achlya hypogyna</name>
    <name type="common">Oomycete</name>
    <name type="synonym">Protoachlya hypogyna</name>
    <dbReference type="NCBI Taxonomy" id="1202772"/>
    <lineage>
        <taxon>Eukaryota</taxon>
        <taxon>Sar</taxon>
        <taxon>Stramenopiles</taxon>
        <taxon>Oomycota</taxon>
        <taxon>Saprolegniomycetes</taxon>
        <taxon>Saprolegniales</taxon>
        <taxon>Achlyaceae</taxon>
        <taxon>Achlya</taxon>
    </lineage>
</organism>
<dbReference type="PANTHER" id="PTHR24276">
    <property type="entry name" value="POLYSERASE-RELATED"/>
    <property type="match status" value="1"/>
</dbReference>
<dbReference type="STRING" id="1202772.A0A1V9Y848"/>
<dbReference type="PANTHER" id="PTHR24276:SF98">
    <property type="entry name" value="FI18310P1-RELATED"/>
    <property type="match status" value="1"/>
</dbReference>
<evidence type="ECO:0000256" key="5">
    <source>
        <dbReference type="ARBA" id="ARBA00023180"/>
    </source>
</evidence>
<comment type="similarity">
    <text evidence="1">Belongs to the peptidase S1 family.</text>
</comment>
<comment type="caution">
    <text evidence="7">The sequence shown here is derived from an EMBL/GenBank/DDBJ whole genome shotgun (WGS) entry which is preliminary data.</text>
</comment>
<evidence type="ECO:0000259" key="6">
    <source>
        <dbReference type="PROSITE" id="PS50240"/>
    </source>
</evidence>
<keyword evidence="3" id="KW-0843">Virulence</keyword>
<keyword evidence="7" id="KW-0378">Hydrolase</keyword>
<dbReference type="FunFam" id="2.40.10.10:FF:000002">
    <property type="entry name" value="Transmembrane protease serine"/>
    <property type="match status" value="1"/>
</dbReference>
<feature type="non-terminal residue" evidence="7">
    <location>
        <position position="1"/>
    </location>
</feature>
<accession>A0A1V9Y848</accession>
<dbReference type="InterPro" id="IPR001314">
    <property type="entry name" value="Peptidase_S1A"/>
</dbReference>
<feature type="domain" description="Peptidase S1" evidence="6">
    <location>
        <begin position="1"/>
        <end position="162"/>
    </location>
</feature>
<sequence length="166" mass="17567">KKITKHPKFNYDTLVYDYAIIELETPTKVTPVEVYFDEDSANAPGVIATARGWGTTSSGGAQSNVLKEVGLKVWSNKDCQAAFDKLNNPDLTPLHSTMVCAGGIKGEDTCQGDSGGPLTVSKNGKDVLVGLTSWGLGCAQAGLPGVYSRLSQAKDFIAPYLPKPAC</sequence>